<proteinExistence type="inferred from homology"/>
<evidence type="ECO:0000256" key="3">
    <source>
        <dbReference type="RuleBase" id="RU003476"/>
    </source>
</evidence>
<dbReference type="CDD" id="cd02883">
    <property type="entry name" value="NUDIX_Hydrolase"/>
    <property type="match status" value="1"/>
</dbReference>
<reference evidence="5" key="1">
    <citation type="journal article" date="2014" name="Int. J. Syst. Evol. Microbiol.">
        <title>Complete genome sequence of Corynebacterium casei LMG S-19264T (=DSM 44701T), isolated from a smear-ripened cheese.</title>
        <authorList>
            <consortium name="US DOE Joint Genome Institute (JGI-PGF)"/>
            <person name="Walter F."/>
            <person name="Albersmeier A."/>
            <person name="Kalinowski J."/>
            <person name="Ruckert C."/>
        </authorList>
    </citation>
    <scope>NUCLEOTIDE SEQUENCE</scope>
    <source>
        <strain evidence="5">CGMCC 1.15178</strain>
    </source>
</reference>
<gene>
    <name evidence="5" type="primary">nudG</name>
    <name evidence="5" type="ORF">GCM10010911_40900</name>
</gene>
<reference evidence="5" key="2">
    <citation type="submission" date="2020-09" db="EMBL/GenBank/DDBJ databases">
        <authorList>
            <person name="Sun Q."/>
            <person name="Zhou Y."/>
        </authorList>
    </citation>
    <scope>NUCLEOTIDE SEQUENCE</scope>
    <source>
        <strain evidence="5">CGMCC 1.15178</strain>
    </source>
</reference>
<dbReference type="GO" id="GO:0016787">
    <property type="term" value="F:hydrolase activity"/>
    <property type="evidence" value="ECO:0007669"/>
    <property type="project" value="UniProtKB-KW"/>
</dbReference>
<evidence type="ECO:0000313" key="6">
    <source>
        <dbReference type="Proteomes" id="UP000612456"/>
    </source>
</evidence>
<keyword evidence="6" id="KW-1185">Reference proteome</keyword>
<accession>A0A916Z6Q7</accession>
<dbReference type="Pfam" id="PF00293">
    <property type="entry name" value="NUDIX"/>
    <property type="match status" value="1"/>
</dbReference>
<dbReference type="PROSITE" id="PS00893">
    <property type="entry name" value="NUDIX_BOX"/>
    <property type="match status" value="1"/>
</dbReference>
<dbReference type="InterPro" id="IPR015797">
    <property type="entry name" value="NUDIX_hydrolase-like_dom_sf"/>
</dbReference>
<dbReference type="PRINTS" id="PR00502">
    <property type="entry name" value="NUDIXFAMILY"/>
</dbReference>
<evidence type="ECO:0000256" key="2">
    <source>
        <dbReference type="ARBA" id="ARBA00022801"/>
    </source>
</evidence>
<feature type="domain" description="Nudix hydrolase" evidence="4">
    <location>
        <begin position="1"/>
        <end position="121"/>
    </location>
</feature>
<dbReference type="SUPFAM" id="SSF55811">
    <property type="entry name" value="Nudix"/>
    <property type="match status" value="1"/>
</dbReference>
<dbReference type="PANTHER" id="PTHR43046:SF2">
    <property type="entry name" value="8-OXO-DGTP DIPHOSPHATASE-RELATED"/>
    <property type="match status" value="1"/>
</dbReference>
<evidence type="ECO:0000256" key="1">
    <source>
        <dbReference type="ARBA" id="ARBA00001946"/>
    </source>
</evidence>
<dbReference type="PROSITE" id="PS51462">
    <property type="entry name" value="NUDIX"/>
    <property type="match status" value="1"/>
</dbReference>
<dbReference type="RefSeq" id="WP_188994387.1">
    <property type="nucleotide sequence ID" value="NZ_BMHP01000003.1"/>
</dbReference>
<comment type="caution">
    <text evidence="5">The sequence shown here is derived from an EMBL/GenBank/DDBJ whole genome shotgun (WGS) entry which is preliminary data.</text>
</comment>
<comment type="similarity">
    <text evidence="3">Belongs to the Nudix hydrolase family.</text>
</comment>
<sequence length="137" mass="15634">MIAQAIVIQDNQVLMVRQAVQRGDIVWNFPGGGIEDHESPEQACIRELYEETGYNVRITGLLHVENEKYTYIAEIIGGGLFLDTTKDWNQDIIELAWIDLNDREKFDGITTPMLMLYLQETNDQPSHIPNQDSADLP</sequence>
<dbReference type="EMBL" id="BMHP01000003">
    <property type="protein sequence ID" value="GGD78658.1"/>
    <property type="molecule type" value="Genomic_DNA"/>
</dbReference>
<dbReference type="InterPro" id="IPR020084">
    <property type="entry name" value="NUDIX_hydrolase_CS"/>
</dbReference>
<dbReference type="PANTHER" id="PTHR43046">
    <property type="entry name" value="GDP-MANNOSE MANNOSYL HYDROLASE"/>
    <property type="match status" value="1"/>
</dbReference>
<dbReference type="Proteomes" id="UP000612456">
    <property type="component" value="Unassembled WGS sequence"/>
</dbReference>
<dbReference type="InterPro" id="IPR020476">
    <property type="entry name" value="Nudix_hydrolase"/>
</dbReference>
<name>A0A916Z6Q7_9BACL</name>
<comment type="cofactor">
    <cofactor evidence="1">
        <name>Mg(2+)</name>
        <dbReference type="ChEBI" id="CHEBI:18420"/>
    </cofactor>
</comment>
<dbReference type="InterPro" id="IPR000086">
    <property type="entry name" value="NUDIX_hydrolase_dom"/>
</dbReference>
<protein>
    <submittedName>
        <fullName evidence="5">DNA mismatch repair protein MutT</fullName>
    </submittedName>
</protein>
<evidence type="ECO:0000259" key="4">
    <source>
        <dbReference type="PROSITE" id="PS51462"/>
    </source>
</evidence>
<organism evidence="5 6">
    <name type="scientific">Paenibacillus nasutitermitis</name>
    <dbReference type="NCBI Taxonomy" id="1652958"/>
    <lineage>
        <taxon>Bacteria</taxon>
        <taxon>Bacillati</taxon>
        <taxon>Bacillota</taxon>
        <taxon>Bacilli</taxon>
        <taxon>Bacillales</taxon>
        <taxon>Paenibacillaceae</taxon>
        <taxon>Paenibacillus</taxon>
    </lineage>
</organism>
<evidence type="ECO:0000313" key="5">
    <source>
        <dbReference type="EMBL" id="GGD78658.1"/>
    </source>
</evidence>
<dbReference type="AlphaFoldDB" id="A0A916Z6Q7"/>
<dbReference type="Gene3D" id="3.90.79.10">
    <property type="entry name" value="Nucleoside Triphosphate Pyrophosphohydrolase"/>
    <property type="match status" value="1"/>
</dbReference>
<keyword evidence="2 3" id="KW-0378">Hydrolase</keyword>